<gene>
    <name evidence="1" type="ORF">IAC76_08460</name>
</gene>
<dbReference type="EMBL" id="JADIND010000192">
    <property type="protein sequence ID" value="MBO8431403.1"/>
    <property type="molecule type" value="Genomic_DNA"/>
</dbReference>
<dbReference type="Proteomes" id="UP000823632">
    <property type="component" value="Unassembled WGS sequence"/>
</dbReference>
<proteinExistence type="predicted"/>
<reference evidence="1" key="1">
    <citation type="submission" date="2020-10" db="EMBL/GenBank/DDBJ databases">
        <authorList>
            <person name="Gilroy R."/>
        </authorList>
    </citation>
    <scope>NUCLEOTIDE SEQUENCE</scope>
    <source>
        <strain evidence="1">10192</strain>
    </source>
</reference>
<name>A0A9D9DPT3_9BACT</name>
<dbReference type="AlphaFoldDB" id="A0A9D9DPT3"/>
<protein>
    <submittedName>
        <fullName evidence="1">Uncharacterized protein</fullName>
    </submittedName>
</protein>
<evidence type="ECO:0000313" key="2">
    <source>
        <dbReference type="Proteomes" id="UP000823632"/>
    </source>
</evidence>
<organism evidence="1 2">
    <name type="scientific">Candidatus Scatousia excrementipullorum</name>
    <dbReference type="NCBI Taxonomy" id="2840936"/>
    <lineage>
        <taxon>Bacteria</taxon>
        <taxon>Candidatus Scatousia</taxon>
    </lineage>
</organism>
<reference evidence="1" key="2">
    <citation type="journal article" date="2021" name="PeerJ">
        <title>Extensive microbial diversity within the chicken gut microbiome revealed by metagenomics and culture.</title>
        <authorList>
            <person name="Gilroy R."/>
            <person name="Ravi A."/>
            <person name="Getino M."/>
            <person name="Pursley I."/>
            <person name="Horton D.L."/>
            <person name="Alikhan N.F."/>
            <person name="Baker D."/>
            <person name="Gharbi K."/>
            <person name="Hall N."/>
            <person name="Watson M."/>
            <person name="Adriaenssens E.M."/>
            <person name="Foster-Nyarko E."/>
            <person name="Jarju S."/>
            <person name="Secka A."/>
            <person name="Antonio M."/>
            <person name="Oren A."/>
            <person name="Chaudhuri R.R."/>
            <person name="La Ragione R."/>
            <person name="Hildebrand F."/>
            <person name="Pallen M.J."/>
        </authorList>
    </citation>
    <scope>NUCLEOTIDE SEQUENCE</scope>
    <source>
        <strain evidence="1">10192</strain>
    </source>
</reference>
<evidence type="ECO:0000313" key="1">
    <source>
        <dbReference type="EMBL" id="MBO8431403.1"/>
    </source>
</evidence>
<accession>A0A9D9DPT3</accession>
<comment type="caution">
    <text evidence="1">The sequence shown here is derived from an EMBL/GenBank/DDBJ whole genome shotgun (WGS) entry which is preliminary data.</text>
</comment>
<sequence>MSEYLSKEEIKQWRSSLEKITLEEFAARLGKKIEEAKPTNDLIDIVLKGKPVMSLEDESWNQSKGERITSIAQRAFDREQEIAPSPFSIAKLKLDEGVEPINTTKNEAVKSVKTKTAPKKKTVKPKTEKITKKTTAKTETKKTAKTKSVKEVKKEIEIDSLREEVRVVFKKALTDREQKVFDHFAKNKNQIVYAKDLAGILDLPRDYVYKYIKNLRAKIDGDKLVNADKGGFILHV</sequence>